<dbReference type="GO" id="GO:0006082">
    <property type="term" value="P:organic acid metabolic process"/>
    <property type="evidence" value="ECO:0007669"/>
    <property type="project" value="TreeGrafter"/>
</dbReference>
<evidence type="ECO:0000256" key="7">
    <source>
        <dbReference type="PIRSR" id="PIRSR602401-1"/>
    </source>
</evidence>
<dbReference type="OrthoDB" id="2789670at2759"/>
<name>A0A8S3TNP7_MYTED</name>
<evidence type="ECO:0000256" key="8">
    <source>
        <dbReference type="RuleBase" id="RU000461"/>
    </source>
</evidence>
<gene>
    <name evidence="10" type="ORF">MEDL_47933</name>
</gene>
<dbReference type="EC" id="1.14.14.1" evidence="10"/>
<dbReference type="InterPro" id="IPR050182">
    <property type="entry name" value="Cytochrome_P450_fam2"/>
</dbReference>
<dbReference type="SUPFAM" id="SSF48264">
    <property type="entry name" value="Cytochrome P450"/>
    <property type="match status" value="1"/>
</dbReference>
<dbReference type="InterPro" id="IPR002401">
    <property type="entry name" value="Cyt_P450_E_grp-I"/>
</dbReference>
<dbReference type="InterPro" id="IPR017972">
    <property type="entry name" value="Cyt_P450_CS"/>
</dbReference>
<dbReference type="PANTHER" id="PTHR24300:SF397">
    <property type="entry name" value="CYTOCHROME P450 2U1"/>
    <property type="match status" value="1"/>
</dbReference>
<dbReference type="GO" id="GO:0020037">
    <property type="term" value="F:heme binding"/>
    <property type="evidence" value="ECO:0007669"/>
    <property type="project" value="InterPro"/>
</dbReference>
<evidence type="ECO:0000256" key="3">
    <source>
        <dbReference type="ARBA" id="ARBA00022723"/>
    </source>
</evidence>
<dbReference type="InterPro" id="IPR036396">
    <property type="entry name" value="Cyt_P450_sf"/>
</dbReference>
<keyword evidence="9" id="KW-0812">Transmembrane</keyword>
<dbReference type="FunFam" id="1.10.630.10:FF:000036">
    <property type="entry name" value="CYtochrome P450 family"/>
    <property type="match status" value="1"/>
</dbReference>
<evidence type="ECO:0000256" key="1">
    <source>
        <dbReference type="ARBA" id="ARBA00001971"/>
    </source>
</evidence>
<keyword evidence="9" id="KW-0472">Membrane</keyword>
<feature type="transmembrane region" description="Helical" evidence="9">
    <location>
        <begin position="12"/>
        <end position="32"/>
    </location>
</feature>
<keyword evidence="9" id="KW-1133">Transmembrane helix</keyword>
<evidence type="ECO:0000256" key="4">
    <source>
        <dbReference type="ARBA" id="ARBA00023002"/>
    </source>
</evidence>
<accession>A0A8S3TNP7</accession>
<dbReference type="PANTHER" id="PTHR24300">
    <property type="entry name" value="CYTOCHROME P450 508A4-RELATED"/>
    <property type="match status" value="1"/>
</dbReference>
<dbReference type="Gene3D" id="1.10.630.10">
    <property type="entry name" value="Cytochrome P450"/>
    <property type="match status" value="1"/>
</dbReference>
<keyword evidence="6 8" id="KW-0503">Monooxygenase</keyword>
<dbReference type="GO" id="GO:0008395">
    <property type="term" value="F:steroid hydroxylase activity"/>
    <property type="evidence" value="ECO:0007669"/>
    <property type="project" value="TreeGrafter"/>
</dbReference>
<sequence>MRKIYILDYTVDVDCNPVLLATFVCILLVLLWQRVTSRINSLPGPHRWPVLGNIPALAGSQSLYKRLLELRKDYGDIIQLRMGPSMNLVVVFSQDLIKELLVDNADKTEFRPNWLYVPDTMFNKTGIIWSNGKHWTHLRKFAIHALKDLGAEKSNLEQNIQVETNYLISAMCKENNVQMDKLLPKAVSNIISNIVFGSRFEYNDPDFEMILNVLDYIFKHAGLHLPENFMPILANIMPNSEARCCFEEKEKIDDYVKLQIEKHKENYNPSETRDFIDIYLHHLNNANESNIPDKSLFHMIFDLFAAGSETTSTTLLWIILYLIKYPSVQDLCRTEITTVAGLRQVSYADKDKMPYTLAVIDEVQRIASIGPIGLPRACMEDVSISGKIIPKHSVIIPHFMSAHYDEKYWENPTEFQPERFLTDDGKHIKHHKAFHPFSVGSRTCIGKNVAEMELFLFTTTLIQRCRLQHATPYEPLDMEGVQSGITLLPKPYKVRIRDRSCSVGVERQISIY</sequence>
<dbReference type="EC" id="1.14.14.73" evidence="10"/>
<evidence type="ECO:0000256" key="9">
    <source>
        <dbReference type="SAM" id="Phobius"/>
    </source>
</evidence>
<dbReference type="Pfam" id="PF00067">
    <property type="entry name" value="p450"/>
    <property type="match status" value="1"/>
</dbReference>
<keyword evidence="4 8" id="KW-0560">Oxidoreductase</keyword>
<protein>
    <submittedName>
        <fullName evidence="10">CYP2J</fullName>
        <ecNumber evidence="10">1.14.14.1</ecNumber>
        <ecNumber evidence="10">1.14.14.73</ecNumber>
        <ecNumber evidence="10">1.14.14.74</ecNumber>
        <ecNumber evidence="10">1.14.14.75</ecNumber>
    </submittedName>
</protein>
<dbReference type="GO" id="GO:0006805">
    <property type="term" value="P:xenobiotic metabolic process"/>
    <property type="evidence" value="ECO:0007669"/>
    <property type="project" value="TreeGrafter"/>
</dbReference>
<dbReference type="InterPro" id="IPR001128">
    <property type="entry name" value="Cyt_P450"/>
</dbReference>
<dbReference type="GO" id="GO:0005506">
    <property type="term" value="F:iron ion binding"/>
    <property type="evidence" value="ECO:0007669"/>
    <property type="project" value="InterPro"/>
</dbReference>
<comment type="cofactor">
    <cofactor evidence="1 7">
        <name>heme</name>
        <dbReference type="ChEBI" id="CHEBI:30413"/>
    </cofactor>
</comment>
<proteinExistence type="inferred from homology"/>
<dbReference type="PRINTS" id="PR00385">
    <property type="entry name" value="P450"/>
</dbReference>
<evidence type="ECO:0000313" key="11">
    <source>
        <dbReference type="Proteomes" id="UP000683360"/>
    </source>
</evidence>
<keyword evidence="7 8" id="KW-0349">Heme</keyword>
<dbReference type="GO" id="GO:0005737">
    <property type="term" value="C:cytoplasm"/>
    <property type="evidence" value="ECO:0007669"/>
    <property type="project" value="TreeGrafter"/>
</dbReference>
<comment type="caution">
    <text evidence="10">The sequence shown here is derived from an EMBL/GenBank/DDBJ whole genome shotgun (WGS) entry which is preliminary data.</text>
</comment>
<keyword evidence="5 7" id="KW-0408">Iron</keyword>
<dbReference type="EMBL" id="CAJPWZ010002318">
    <property type="protein sequence ID" value="CAG2235323.1"/>
    <property type="molecule type" value="Genomic_DNA"/>
</dbReference>
<dbReference type="AlphaFoldDB" id="A0A8S3TNP7"/>
<evidence type="ECO:0000313" key="10">
    <source>
        <dbReference type="EMBL" id="CAG2235323.1"/>
    </source>
</evidence>
<organism evidence="10 11">
    <name type="scientific">Mytilus edulis</name>
    <name type="common">Blue mussel</name>
    <dbReference type="NCBI Taxonomy" id="6550"/>
    <lineage>
        <taxon>Eukaryota</taxon>
        <taxon>Metazoa</taxon>
        <taxon>Spiralia</taxon>
        <taxon>Lophotrochozoa</taxon>
        <taxon>Mollusca</taxon>
        <taxon>Bivalvia</taxon>
        <taxon>Autobranchia</taxon>
        <taxon>Pteriomorphia</taxon>
        <taxon>Mytilida</taxon>
        <taxon>Mytiloidea</taxon>
        <taxon>Mytilidae</taxon>
        <taxon>Mytilinae</taxon>
        <taxon>Mytilus</taxon>
    </lineage>
</organism>
<dbReference type="PROSITE" id="PS00086">
    <property type="entry name" value="CYTOCHROME_P450"/>
    <property type="match status" value="1"/>
</dbReference>
<feature type="binding site" description="axial binding residue" evidence="7">
    <location>
        <position position="444"/>
    </location>
    <ligand>
        <name>heme</name>
        <dbReference type="ChEBI" id="CHEBI:30413"/>
    </ligand>
    <ligandPart>
        <name>Fe</name>
        <dbReference type="ChEBI" id="CHEBI:18248"/>
    </ligandPart>
</feature>
<dbReference type="PRINTS" id="PR00463">
    <property type="entry name" value="EP450I"/>
</dbReference>
<keyword evidence="3 7" id="KW-0479">Metal-binding</keyword>
<evidence type="ECO:0000256" key="5">
    <source>
        <dbReference type="ARBA" id="ARBA00023004"/>
    </source>
</evidence>
<dbReference type="Proteomes" id="UP000683360">
    <property type="component" value="Unassembled WGS sequence"/>
</dbReference>
<evidence type="ECO:0000256" key="6">
    <source>
        <dbReference type="ARBA" id="ARBA00023033"/>
    </source>
</evidence>
<comment type="similarity">
    <text evidence="2 8">Belongs to the cytochrome P450 family.</text>
</comment>
<evidence type="ECO:0000256" key="2">
    <source>
        <dbReference type="ARBA" id="ARBA00010617"/>
    </source>
</evidence>
<dbReference type="EC" id="1.14.14.74" evidence="10"/>
<keyword evidence="11" id="KW-1185">Reference proteome</keyword>
<dbReference type="GO" id="GO:0016712">
    <property type="term" value="F:oxidoreductase activity, acting on paired donors, with incorporation or reduction of molecular oxygen, reduced flavin or flavoprotein as one donor, and incorporation of one atom of oxygen"/>
    <property type="evidence" value="ECO:0007669"/>
    <property type="project" value="UniProtKB-EC"/>
</dbReference>
<reference evidence="10" key="1">
    <citation type="submission" date="2021-03" db="EMBL/GenBank/DDBJ databases">
        <authorList>
            <person name="Bekaert M."/>
        </authorList>
    </citation>
    <scope>NUCLEOTIDE SEQUENCE</scope>
</reference>
<dbReference type="EC" id="1.14.14.75" evidence="10"/>